<protein>
    <submittedName>
        <fullName evidence="2">Ribosomal-protein-serine acetyltransferase</fullName>
    </submittedName>
</protein>
<feature type="domain" description="N-acetyltransferase" evidence="1">
    <location>
        <begin position="11"/>
        <end position="168"/>
    </location>
</feature>
<evidence type="ECO:0000259" key="1">
    <source>
        <dbReference type="PROSITE" id="PS51186"/>
    </source>
</evidence>
<dbReference type="InterPro" id="IPR051908">
    <property type="entry name" value="Ribosomal_N-acetyltransferase"/>
</dbReference>
<sequence>MPRTRRLNEEIELRQVEEQDAEAFFLLIERNRQHLRTWLGWLDNVHTIEDERDFLRMSYSQFLEDRAASYAILHQGKLIGNINFHPINWQHGRAEIGYMLDSAHEGHGIMTLACQTLLTIAFDDLQLNKVEIRCATGNTRSCAIPRRLGFVEEGVLRHAELLYDHYIDHRLFGMLASEWRARQAVSNWLAE</sequence>
<dbReference type="GO" id="GO:0005737">
    <property type="term" value="C:cytoplasm"/>
    <property type="evidence" value="ECO:0007669"/>
    <property type="project" value="TreeGrafter"/>
</dbReference>
<comment type="caution">
    <text evidence="2">The sequence shown here is derived from an EMBL/GenBank/DDBJ whole genome shotgun (WGS) entry which is preliminary data.</text>
</comment>
<dbReference type="InterPro" id="IPR000182">
    <property type="entry name" value="GNAT_dom"/>
</dbReference>
<keyword evidence="3" id="KW-1185">Reference proteome</keyword>
<dbReference type="AlphaFoldDB" id="A0A8J3MQS8"/>
<name>A0A8J3MQS8_9CHLR</name>
<evidence type="ECO:0000313" key="2">
    <source>
        <dbReference type="EMBL" id="GHO44275.1"/>
    </source>
</evidence>
<proteinExistence type="predicted"/>
<evidence type="ECO:0000313" key="3">
    <source>
        <dbReference type="Proteomes" id="UP000612362"/>
    </source>
</evidence>
<dbReference type="EMBL" id="BNJF01000001">
    <property type="protein sequence ID" value="GHO44275.1"/>
    <property type="molecule type" value="Genomic_DNA"/>
</dbReference>
<accession>A0A8J3MQS8</accession>
<dbReference type="GO" id="GO:1990189">
    <property type="term" value="F:protein N-terminal-serine acetyltransferase activity"/>
    <property type="evidence" value="ECO:0007669"/>
    <property type="project" value="TreeGrafter"/>
</dbReference>
<gene>
    <name evidence="2" type="ORF">KSX_24380</name>
</gene>
<dbReference type="SUPFAM" id="SSF55729">
    <property type="entry name" value="Acyl-CoA N-acyltransferases (Nat)"/>
    <property type="match status" value="1"/>
</dbReference>
<dbReference type="Pfam" id="PF13302">
    <property type="entry name" value="Acetyltransf_3"/>
    <property type="match status" value="1"/>
</dbReference>
<reference evidence="2" key="1">
    <citation type="submission" date="2020-10" db="EMBL/GenBank/DDBJ databases">
        <title>Taxonomic study of unclassified bacteria belonging to the class Ktedonobacteria.</title>
        <authorList>
            <person name="Yabe S."/>
            <person name="Wang C.M."/>
            <person name="Zheng Y."/>
            <person name="Sakai Y."/>
            <person name="Cavaletti L."/>
            <person name="Monciardini P."/>
            <person name="Donadio S."/>
        </authorList>
    </citation>
    <scope>NUCLEOTIDE SEQUENCE</scope>
    <source>
        <strain evidence="2">SOSP1-1</strain>
    </source>
</reference>
<organism evidence="2 3">
    <name type="scientific">Ktedonospora formicarum</name>
    <dbReference type="NCBI Taxonomy" id="2778364"/>
    <lineage>
        <taxon>Bacteria</taxon>
        <taxon>Bacillati</taxon>
        <taxon>Chloroflexota</taxon>
        <taxon>Ktedonobacteria</taxon>
        <taxon>Ktedonobacterales</taxon>
        <taxon>Ktedonobacteraceae</taxon>
        <taxon>Ktedonospora</taxon>
    </lineage>
</organism>
<dbReference type="GO" id="GO:0008999">
    <property type="term" value="F:protein-N-terminal-alanine acetyltransferase activity"/>
    <property type="evidence" value="ECO:0007669"/>
    <property type="project" value="TreeGrafter"/>
</dbReference>
<dbReference type="Proteomes" id="UP000612362">
    <property type="component" value="Unassembled WGS sequence"/>
</dbReference>
<dbReference type="PANTHER" id="PTHR43441:SF12">
    <property type="entry name" value="RIBOSOMAL N-ACETYLTRANSFERASE YDAF-RELATED"/>
    <property type="match status" value="1"/>
</dbReference>
<dbReference type="InterPro" id="IPR016181">
    <property type="entry name" value="Acyl_CoA_acyltransferase"/>
</dbReference>
<dbReference type="Gene3D" id="3.40.630.30">
    <property type="match status" value="1"/>
</dbReference>
<dbReference type="PROSITE" id="PS51186">
    <property type="entry name" value="GNAT"/>
    <property type="match status" value="1"/>
</dbReference>
<dbReference type="PANTHER" id="PTHR43441">
    <property type="entry name" value="RIBOSOMAL-PROTEIN-SERINE ACETYLTRANSFERASE"/>
    <property type="match status" value="1"/>
</dbReference>